<dbReference type="InterPro" id="IPR025855">
    <property type="entry name" value="Replic_Relax"/>
</dbReference>
<evidence type="ECO:0000256" key="1">
    <source>
        <dbReference type="SAM" id="MobiDB-lite"/>
    </source>
</evidence>
<feature type="region of interest" description="Disordered" evidence="1">
    <location>
        <begin position="267"/>
        <end position="322"/>
    </location>
</feature>
<dbReference type="Proteomes" id="UP001564626">
    <property type="component" value="Unassembled WGS sequence"/>
</dbReference>
<name>A0ABV4CG51_9PSEU</name>
<sequence length="322" mass="35673">MPVRQAVLRNARTDRRTPRAANTTEHQARLASRLTARDRWLVAMLHEHRVLTGDQIAALAFPTARAARARLRNLWCWSVLDRFQPVLARGTAPMHYLLGPAGATVLATGHGLDTTDLGYRRNRTLGIAHSLRLAHTIGCNQLLTDLATHGHLRAWWSEQRCARSIGDLARPDAYAHWATPHGELAFHLEYDTGTEALGKLAAKLAGYHDLARATGQTTALLFWFPSTHRETHARRTLHRTWTEMAEPGLLPIATASREAPHPAADAWLPLETSGPRRPLDQLPHTWPHLTPAPPDGESPPTSTNPALPPPPPQPPTMHPRAR</sequence>
<dbReference type="RefSeq" id="WP_369774834.1">
    <property type="nucleotide sequence ID" value="NZ_JBGEHV010000017.1"/>
</dbReference>
<gene>
    <name evidence="2" type="ORF">AB8O55_11895</name>
</gene>
<feature type="region of interest" description="Disordered" evidence="1">
    <location>
        <begin position="9"/>
        <end position="28"/>
    </location>
</feature>
<evidence type="ECO:0000313" key="3">
    <source>
        <dbReference type="Proteomes" id="UP001564626"/>
    </source>
</evidence>
<comment type="caution">
    <text evidence="2">The sequence shown here is derived from an EMBL/GenBank/DDBJ whole genome shotgun (WGS) entry which is preliminary data.</text>
</comment>
<dbReference type="EMBL" id="JBGEHV010000017">
    <property type="protein sequence ID" value="MEY8040099.1"/>
    <property type="molecule type" value="Genomic_DNA"/>
</dbReference>
<dbReference type="Pfam" id="PF13814">
    <property type="entry name" value="Replic_Relax"/>
    <property type="match status" value="1"/>
</dbReference>
<accession>A0ABV4CG51</accession>
<reference evidence="2 3" key="1">
    <citation type="submission" date="2024-08" db="EMBL/GenBank/DDBJ databases">
        <title>Genome mining of Saccharopolyspora cebuensis PGLac3 from Nigerian medicinal plant.</title>
        <authorList>
            <person name="Ezeobiora C.E."/>
            <person name="Igbokwe N.H."/>
            <person name="Amin D.H."/>
            <person name="Mendie U.E."/>
        </authorList>
    </citation>
    <scope>NUCLEOTIDE SEQUENCE [LARGE SCALE GENOMIC DNA]</scope>
    <source>
        <strain evidence="2 3">PGLac3</strain>
    </source>
</reference>
<protein>
    <submittedName>
        <fullName evidence="2">Replication-relaxation family protein</fullName>
    </submittedName>
</protein>
<feature type="compositionally biased region" description="Pro residues" evidence="1">
    <location>
        <begin position="306"/>
        <end position="322"/>
    </location>
</feature>
<evidence type="ECO:0000313" key="2">
    <source>
        <dbReference type="EMBL" id="MEY8040099.1"/>
    </source>
</evidence>
<keyword evidence="3" id="KW-1185">Reference proteome</keyword>
<proteinExistence type="predicted"/>
<organism evidence="2 3">
    <name type="scientific">Saccharopolyspora cebuensis</name>
    <dbReference type="NCBI Taxonomy" id="418759"/>
    <lineage>
        <taxon>Bacteria</taxon>
        <taxon>Bacillati</taxon>
        <taxon>Actinomycetota</taxon>
        <taxon>Actinomycetes</taxon>
        <taxon>Pseudonocardiales</taxon>
        <taxon>Pseudonocardiaceae</taxon>
        <taxon>Saccharopolyspora</taxon>
    </lineage>
</organism>